<organism evidence="2 3">
    <name type="scientific">Corchorus olitorius</name>
    <dbReference type="NCBI Taxonomy" id="93759"/>
    <lineage>
        <taxon>Eukaryota</taxon>
        <taxon>Viridiplantae</taxon>
        <taxon>Streptophyta</taxon>
        <taxon>Embryophyta</taxon>
        <taxon>Tracheophyta</taxon>
        <taxon>Spermatophyta</taxon>
        <taxon>Magnoliopsida</taxon>
        <taxon>eudicotyledons</taxon>
        <taxon>Gunneridae</taxon>
        <taxon>Pentapetalae</taxon>
        <taxon>rosids</taxon>
        <taxon>malvids</taxon>
        <taxon>Malvales</taxon>
        <taxon>Malvaceae</taxon>
        <taxon>Grewioideae</taxon>
        <taxon>Apeibeae</taxon>
        <taxon>Corchorus</taxon>
    </lineage>
</organism>
<comment type="caution">
    <text evidence="2">The sequence shown here is derived from an EMBL/GenBank/DDBJ whole genome shotgun (WGS) entry which is preliminary data.</text>
</comment>
<accession>A0A1R3HUI5</accession>
<feature type="region of interest" description="Disordered" evidence="1">
    <location>
        <begin position="366"/>
        <end position="404"/>
    </location>
</feature>
<name>A0A1R3HUI5_9ROSI</name>
<dbReference type="STRING" id="93759.A0A1R3HUI5"/>
<feature type="compositionally biased region" description="Acidic residues" evidence="1">
    <location>
        <begin position="386"/>
        <end position="404"/>
    </location>
</feature>
<reference evidence="3" key="1">
    <citation type="submission" date="2013-09" db="EMBL/GenBank/DDBJ databases">
        <title>Corchorus olitorius genome sequencing.</title>
        <authorList>
            <person name="Alam M."/>
            <person name="Haque M.S."/>
            <person name="Islam M.S."/>
            <person name="Emdad E.M."/>
            <person name="Islam M.M."/>
            <person name="Ahmed B."/>
            <person name="Halim A."/>
            <person name="Hossen Q.M.M."/>
            <person name="Hossain M.Z."/>
            <person name="Ahmed R."/>
            <person name="Khan M.M."/>
            <person name="Islam R."/>
            <person name="Rashid M.M."/>
            <person name="Khan S.A."/>
            <person name="Rahman M.S."/>
            <person name="Alam M."/>
            <person name="Yahiya A.S."/>
            <person name="Khan M.S."/>
            <person name="Azam M.S."/>
            <person name="Haque T."/>
            <person name="Lashkar M.Z.H."/>
            <person name="Akhand A.I."/>
            <person name="Morshed G."/>
            <person name="Roy S."/>
            <person name="Uddin K.S."/>
            <person name="Rabeya T."/>
            <person name="Hossain A.S."/>
            <person name="Chowdhury A."/>
            <person name="Snigdha A.R."/>
            <person name="Mortoza M.S."/>
            <person name="Matin S.A."/>
            <person name="Hoque S.M.E."/>
            <person name="Islam M.K."/>
            <person name="Roy D.K."/>
            <person name="Haider R."/>
            <person name="Moosa M.M."/>
            <person name="Elias S.M."/>
            <person name="Hasan A.M."/>
            <person name="Jahan S."/>
            <person name="Shafiuddin M."/>
            <person name="Mahmood N."/>
            <person name="Shommy N.S."/>
        </authorList>
    </citation>
    <scope>NUCLEOTIDE SEQUENCE [LARGE SCALE GENOMIC DNA]</scope>
    <source>
        <strain evidence="3">cv. O-4</strain>
    </source>
</reference>
<dbReference type="OrthoDB" id="1434255at2759"/>
<keyword evidence="3" id="KW-1185">Reference proteome</keyword>
<feature type="compositionally biased region" description="Polar residues" evidence="1">
    <location>
        <begin position="18"/>
        <end position="43"/>
    </location>
</feature>
<dbReference type="Pfam" id="PF03004">
    <property type="entry name" value="Transposase_24"/>
    <property type="match status" value="1"/>
</dbReference>
<dbReference type="AlphaFoldDB" id="A0A1R3HUI5"/>
<dbReference type="EMBL" id="AWUE01019366">
    <property type="protein sequence ID" value="OMO74059.1"/>
    <property type="molecule type" value="Genomic_DNA"/>
</dbReference>
<gene>
    <name evidence="2" type="ORF">COLO4_26729</name>
</gene>
<dbReference type="InterPro" id="IPR004252">
    <property type="entry name" value="Probable_transposase_24"/>
</dbReference>
<feature type="region of interest" description="Disordered" evidence="1">
    <location>
        <begin position="193"/>
        <end position="216"/>
    </location>
</feature>
<proteinExistence type="predicted"/>
<evidence type="ECO:0000256" key="1">
    <source>
        <dbReference type="SAM" id="MobiDB-lite"/>
    </source>
</evidence>
<feature type="compositionally biased region" description="Basic and acidic residues" evidence="1">
    <location>
        <begin position="193"/>
        <end position="205"/>
    </location>
</feature>
<feature type="compositionally biased region" description="Basic residues" evidence="1">
    <location>
        <begin position="1"/>
        <end position="16"/>
    </location>
</feature>
<dbReference type="Proteomes" id="UP000187203">
    <property type="component" value="Unassembled WGS sequence"/>
</dbReference>
<sequence>MTRGRAKRHGLLKMRGKGSSTSSVQVDTQDNVNLNMENPSDDAQPTDDAPRSDAPMMNHPPTSDFESPSDFLENGVAADITATIMNNYNDPWPTWGKYPQFAKDAFWEKFQAKYTWGEGLDKVVETIWHQKCSRGLRDAMCRAKKYGCQKAGIDPYDPNADWSKVKNWRHKDCFIPQRVWEILVDTVWSTDTNRKNAENGKRNRNSETGGSVTKHTAGSRSFAKHKYIMRQKDGKDPSQLDFFTKTHTRKNGGTFVDSKSQTVADKYTSALKEKHGAESYEQVQFDPNAWTDAIGKRNCSHLYGLGSLEGQRVLLRGSSSERPTVPVVEHQNQVMEQMLAAALSNILPGMLSNILPGMLASISNSPNANQSGDNVVLPSSQHDSEATESENGNDGENGDDMNMG</sequence>
<feature type="compositionally biased region" description="Polar residues" evidence="1">
    <location>
        <begin position="366"/>
        <end position="381"/>
    </location>
</feature>
<feature type="region of interest" description="Disordered" evidence="1">
    <location>
        <begin position="1"/>
        <end position="67"/>
    </location>
</feature>
<evidence type="ECO:0000313" key="2">
    <source>
        <dbReference type="EMBL" id="OMO74059.1"/>
    </source>
</evidence>
<evidence type="ECO:0000313" key="3">
    <source>
        <dbReference type="Proteomes" id="UP000187203"/>
    </source>
</evidence>
<feature type="compositionally biased region" description="Polar residues" evidence="1">
    <location>
        <begin position="206"/>
        <end position="216"/>
    </location>
</feature>
<protein>
    <submittedName>
        <fullName evidence="2">Transposase, Ptta/En/Spm, plant</fullName>
    </submittedName>
</protein>